<evidence type="ECO:0000256" key="1">
    <source>
        <dbReference type="ARBA" id="ARBA00005495"/>
    </source>
</evidence>
<name>A0A1P8K1W0_9BURK</name>
<evidence type="ECO:0000259" key="6">
    <source>
        <dbReference type="PROSITE" id="PS51891"/>
    </source>
</evidence>
<dbReference type="OrthoDB" id="327703at2"/>
<feature type="region of interest" description="Disordered" evidence="5">
    <location>
        <begin position="158"/>
        <end position="191"/>
    </location>
</feature>
<evidence type="ECO:0000313" key="7">
    <source>
        <dbReference type="EMBL" id="APW39985.1"/>
    </source>
</evidence>
<keyword evidence="2" id="KW-0479">Metal-binding</keyword>
<dbReference type="Proteomes" id="UP000186609">
    <property type="component" value="Chromosome"/>
</dbReference>
<dbReference type="PANTHER" id="PTHR33337:SF44">
    <property type="entry name" value="DUF636 DOMAIN PROTEIN (AFU_ORTHOLOGUE AFUA_1G09754)"/>
    <property type="match status" value="1"/>
</dbReference>
<keyword evidence="4" id="KW-0456">Lyase</keyword>
<dbReference type="PROSITE" id="PS51891">
    <property type="entry name" value="CENP_V_GFA"/>
    <property type="match status" value="1"/>
</dbReference>
<evidence type="ECO:0000256" key="2">
    <source>
        <dbReference type="ARBA" id="ARBA00022723"/>
    </source>
</evidence>
<dbReference type="GO" id="GO:0016846">
    <property type="term" value="F:carbon-sulfur lyase activity"/>
    <property type="evidence" value="ECO:0007669"/>
    <property type="project" value="InterPro"/>
</dbReference>
<evidence type="ECO:0000256" key="5">
    <source>
        <dbReference type="SAM" id="MobiDB-lite"/>
    </source>
</evidence>
<dbReference type="InterPro" id="IPR011057">
    <property type="entry name" value="Mss4-like_sf"/>
</dbReference>
<dbReference type="InterPro" id="IPR006913">
    <property type="entry name" value="CENP-V/GFA"/>
</dbReference>
<dbReference type="RefSeq" id="WP_076203044.1">
    <property type="nucleotide sequence ID" value="NZ_CP019236.1"/>
</dbReference>
<dbReference type="EMBL" id="CP019236">
    <property type="protein sequence ID" value="APW39985.1"/>
    <property type="molecule type" value="Genomic_DNA"/>
</dbReference>
<evidence type="ECO:0000313" key="8">
    <source>
        <dbReference type="Proteomes" id="UP000186609"/>
    </source>
</evidence>
<keyword evidence="7" id="KW-0808">Transferase</keyword>
<gene>
    <name evidence="7" type="ORF">RD110_24565</name>
</gene>
<protein>
    <submittedName>
        <fullName evidence="7">Alanine acetyltransferase</fullName>
    </submittedName>
</protein>
<comment type="similarity">
    <text evidence="1">Belongs to the Gfa family.</text>
</comment>
<feature type="domain" description="CENP-V/GFA" evidence="6">
    <location>
        <begin position="3"/>
        <end position="130"/>
    </location>
</feature>
<dbReference type="GO" id="GO:0046872">
    <property type="term" value="F:metal ion binding"/>
    <property type="evidence" value="ECO:0007669"/>
    <property type="project" value="UniProtKB-KW"/>
</dbReference>
<dbReference type="KEGG" id="rhy:RD110_24565"/>
<organism evidence="7 8">
    <name type="scientific">Rhodoferax koreensis</name>
    <dbReference type="NCBI Taxonomy" id="1842727"/>
    <lineage>
        <taxon>Bacteria</taxon>
        <taxon>Pseudomonadati</taxon>
        <taxon>Pseudomonadota</taxon>
        <taxon>Betaproteobacteria</taxon>
        <taxon>Burkholderiales</taxon>
        <taxon>Comamonadaceae</taxon>
        <taxon>Rhodoferax</taxon>
    </lineage>
</organism>
<dbReference type="GO" id="GO:0016740">
    <property type="term" value="F:transferase activity"/>
    <property type="evidence" value="ECO:0007669"/>
    <property type="project" value="UniProtKB-KW"/>
</dbReference>
<feature type="compositionally biased region" description="Low complexity" evidence="5">
    <location>
        <begin position="170"/>
        <end position="191"/>
    </location>
</feature>
<keyword evidence="8" id="KW-1185">Reference proteome</keyword>
<dbReference type="Gene3D" id="2.170.150.70">
    <property type="match status" value="1"/>
</dbReference>
<sequence length="191" mass="20952">MQLEGSCHCGSIKFSVESAEPVPFMRCYCSICRKTAGGGGYAINLGADHRTLKITGKRHLRVYKATIVEGDHVRHSSGQRHFCGLCGSALWLYDPSWPDLVHPHASAIDTPLPKPPASVHIMLGSKAPWVRVEGRKGDERFDAYPDFSLKEWHVKRGLVSKPEKTGNTEAAKPAKTPKGAKALKNAKPNKK</sequence>
<dbReference type="Pfam" id="PF04828">
    <property type="entry name" value="GFA"/>
    <property type="match status" value="1"/>
</dbReference>
<reference evidence="7 8" key="1">
    <citation type="submission" date="2017-01" db="EMBL/GenBank/DDBJ databases">
        <authorList>
            <person name="Mah S.A."/>
            <person name="Swanson W.J."/>
            <person name="Moy G.W."/>
            <person name="Vacquier V.D."/>
        </authorList>
    </citation>
    <scope>NUCLEOTIDE SEQUENCE [LARGE SCALE GENOMIC DNA]</scope>
    <source>
        <strain evidence="7 8">DCY110</strain>
    </source>
</reference>
<evidence type="ECO:0000256" key="3">
    <source>
        <dbReference type="ARBA" id="ARBA00022833"/>
    </source>
</evidence>
<dbReference type="PANTHER" id="PTHR33337">
    <property type="entry name" value="GFA DOMAIN-CONTAINING PROTEIN"/>
    <property type="match status" value="1"/>
</dbReference>
<evidence type="ECO:0000256" key="4">
    <source>
        <dbReference type="ARBA" id="ARBA00023239"/>
    </source>
</evidence>
<accession>A0A1P8K1W0</accession>
<proteinExistence type="inferred from homology"/>
<keyword evidence="3" id="KW-0862">Zinc</keyword>
<dbReference type="STRING" id="1842727.RD110_24565"/>
<dbReference type="AlphaFoldDB" id="A0A1P8K1W0"/>
<dbReference type="SUPFAM" id="SSF51316">
    <property type="entry name" value="Mss4-like"/>
    <property type="match status" value="1"/>
</dbReference>